<dbReference type="Pfam" id="PF00057">
    <property type="entry name" value="Ldl_recept_a"/>
    <property type="match status" value="5"/>
</dbReference>
<feature type="domain" description="MAM" evidence="3">
    <location>
        <begin position="818"/>
        <end position="983"/>
    </location>
</feature>
<feature type="disulfide bond" evidence="2">
    <location>
        <begin position="1533"/>
        <end position="1548"/>
    </location>
</feature>
<dbReference type="PROSITE" id="PS50060">
    <property type="entry name" value="MAM_2"/>
    <property type="match status" value="22"/>
</dbReference>
<reference evidence="4 5" key="1">
    <citation type="submission" date="2024-05" db="EMBL/GenBank/DDBJ databases">
        <authorList>
            <person name="Wallberg A."/>
        </authorList>
    </citation>
    <scope>NUCLEOTIDE SEQUENCE [LARGE SCALE GENOMIC DNA]</scope>
</reference>
<feature type="domain" description="MAM" evidence="3">
    <location>
        <begin position="2790"/>
        <end position="2955"/>
    </location>
</feature>
<feature type="domain" description="MAM" evidence="3">
    <location>
        <begin position="1783"/>
        <end position="1953"/>
    </location>
</feature>
<comment type="caution">
    <text evidence="2">Lacks conserved residue(s) required for the propagation of feature annotation.</text>
</comment>
<feature type="domain" description="MAM" evidence="3">
    <location>
        <begin position="986"/>
        <end position="1152"/>
    </location>
</feature>
<feature type="disulfide bond" evidence="2">
    <location>
        <begin position="3592"/>
        <end position="3610"/>
    </location>
</feature>
<feature type="domain" description="MAM" evidence="3">
    <location>
        <begin position="1154"/>
        <end position="1309"/>
    </location>
</feature>
<dbReference type="InterPro" id="IPR000998">
    <property type="entry name" value="MAM_dom"/>
</dbReference>
<accession>A0AAV2PS22</accession>
<feature type="disulfide bond" evidence="2">
    <location>
        <begin position="3585"/>
        <end position="3597"/>
    </location>
</feature>
<feature type="disulfide bond" evidence="2">
    <location>
        <begin position="1767"/>
        <end position="1782"/>
    </location>
</feature>
<dbReference type="SUPFAM" id="SSF49899">
    <property type="entry name" value="Concanavalin A-like lectins/glucanases"/>
    <property type="match status" value="22"/>
</dbReference>
<evidence type="ECO:0000313" key="4">
    <source>
        <dbReference type="EMBL" id="CAL4063834.1"/>
    </source>
</evidence>
<evidence type="ECO:0000256" key="1">
    <source>
        <dbReference type="ARBA" id="ARBA00023157"/>
    </source>
</evidence>
<feature type="domain" description="MAM" evidence="3">
    <location>
        <begin position="2461"/>
        <end position="2627"/>
    </location>
</feature>
<dbReference type="SUPFAM" id="SSF57424">
    <property type="entry name" value="LDL receptor-like module"/>
    <property type="match status" value="6"/>
</dbReference>
<feature type="disulfide bond" evidence="2">
    <location>
        <begin position="129"/>
        <end position="144"/>
    </location>
</feature>
<dbReference type="InterPro" id="IPR023415">
    <property type="entry name" value="LDLR_class-A_CS"/>
</dbReference>
<dbReference type="InterPro" id="IPR051560">
    <property type="entry name" value="MAM_domain-containing"/>
</dbReference>
<dbReference type="InterPro" id="IPR002172">
    <property type="entry name" value="LDrepeatLR_classA_rpt"/>
</dbReference>
<feature type="disulfide bond" evidence="2">
    <location>
        <begin position="2976"/>
        <end position="2991"/>
    </location>
</feature>
<dbReference type="Proteomes" id="UP001497623">
    <property type="component" value="Unassembled WGS sequence"/>
</dbReference>
<dbReference type="Gene3D" id="2.60.120.200">
    <property type="match status" value="22"/>
</dbReference>
<dbReference type="PROSITE" id="PS50068">
    <property type="entry name" value="LDLRA_2"/>
    <property type="match status" value="10"/>
</dbReference>
<feature type="disulfide bond" evidence="2">
    <location>
        <begin position="3829"/>
        <end position="3844"/>
    </location>
</feature>
<organism evidence="4 5">
    <name type="scientific">Meganyctiphanes norvegica</name>
    <name type="common">Northern krill</name>
    <name type="synonym">Thysanopoda norvegica</name>
    <dbReference type="NCBI Taxonomy" id="48144"/>
    <lineage>
        <taxon>Eukaryota</taxon>
        <taxon>Metazoa</taxon>
        <taxon>Ecdysozoa</taxon>
        <taxon>Arthropoda</taxon>
        <taxon>Crustacea</taxon>
        <taxon>Multicrustacea</taxon>
        <taxon>Malacostraca</taxon>
        <taxon>Eumalacostraca</taxon>
        <taxon>Eucarida</taxon>
        <taxon>Euphausiacea</taxon>
        <taxon>Euphausiidae</taxon>
        <taxon>Meganyctiphanes</taxon>
    </lineage>
</organism>
<keyword evidence="1 2" id="KW-1015">Disulfide bond</keyword>
<feature type="disulfide bond" evidence="2">
    <location>
        <begin position="3416"/>
        <end position="3431"/>
    </location>
</feature>
<dbReference type="EMBL" id="CAXKWB010001282">
    <property type="protein sequence ID" value="CAL4063834.1"/>
    <property type="molecule type" value="Genomic_DNA"/>
</dbReference>
<feature type="disulfide bond" evidence="2">
    <location>
        <begin position="3404"/>
        <end position="3422"/>
    </location>
</feature>
<evidence type="ECO:0000259" key="3">
    <source>
        <dbReference type="PROSITE" id="PS50060"/>
    </source>
</evidence>
<dbReference type="Gene3D" id="4.10.400.10">
    <property type="entry name" value="Low-density Lipoprotein Receptor"/>
    <property type="match status" value="8"/>
</dbReference>
<feature type="domain" description="MAM" evidence="3">
    <location>
        <begin position="3211"/>
        <end position="3378"/>
    </location>
</feature>
<feature type="domain" description="MAM" evidence="3">
    <location>
        <begin position="2281"/>
        <end position="2442"/>
    </location>
</feature>
<evidence type="ECO:0000313" key="5">
    <source>
        <dbReference type="Proteomes" id="UP001497623"/>
    </source>
</evidence>
<feature type="domain" description="MAM" evidence="3">
    <location>
        <begin position="145"/>
        <end position="312"/>
    </location>
</feature>
<feature type="domain" description="MAM" evidence="3">
    <location>
        <begin position="1553"/>
        <end position="1729"/>
    </location>
</feature>
<name>A0AAV2PS22_MEGNR</name>
<feature type="domain" description="MAM" evidence="3">
    <location>
        <begin position="633"/>
        <end position="801"/>
    </location>
</feature>
<dbReference type="PANTHER" id="PTHR23282">
    <property type="entry name" value="APICAL ENDOSOMAL GLYCOPROTEIN PRECURSOR"/>
    <property type="match status" value="1"/>
</dbReference>
<dbReference type="InterPro" id="IPR036055">
    <property type="entry name" value="LDL_receptor-like_sf"/>
</dbReference>
<feature type="domain" description="MAM" evidence="3">
    <location>
        <begin position="2119"/>
        <end position="2279"/>
    </location>
</feature>
<dbReference type="GO" id="GO:0016020">
    <property type="term" value="C:membrane"/>
    <property type="evidence" value="ECO:0007669"/>
    <property type="project" value="InterPro"/>
</dbReference>
<keyword evidence="5" id="KW-1185">Reference proteome</keyword>
<feature type="domain" description="MAM" evidence="3">
    <location>
        <begin position="1343"/>
        <end position="1506"/>
    </location>
</feature>
<feature type="domain" description="MAM" evidence="3">
    <location>
        <begin position="3432"/>
        <end position="3579"/>
    </location>
</feature>
<dbReference type="PRINTS" id="PR00261">
    <property type="entry name" value="LDLRECEPTOR"/>
</dbReference>
<dbReference type="PANTHER" id="PTHR23282:SF101">
    <property type="entry name" value="MAM DOMAIN-CONTAINING PROTEIN"/>
    <property type="match status" value="1"/>
</dbReference>
<comment type="caution">
    <text evidence="4">The sequence shown here is derived from an EMBL/GenBank/DDBJ whole genome shotgun (WGS) entry which is preliminary data.</text>
</comment>
<dbReference type="Pfam" id="PF00629">
    <property type="entry name" value="MAM"/>
    <property type="match status" value="22"/>
</dbReference>
<proteinExistence type="predicted"/>
<feature type="domain" description="MAM" evidence="3">
    <location>
        <begin position="3846"/>
        <end position="4012"/>
    </location>
</feature>
<feature type="domain" description="MAM" evidence="3">
    <location>
        <begin position="321"/>
        <end position="459"/>
    </location>
</feature>
<feature type="domain" description="MAM" evidence="3">
    <location>
        <begin position="1958"/>
        <end position="2123"/>
    </location>
</feature>
<feature type="disulfide bond" evidence="2">
    <location>
        <begin position="3175"/>
        <end position="3193"/>
    </location>
</feature>
<dbReference type="SMART" id="SM00137">
    <property type="entry name" value="MAM"/>
    <property type="match status" value="21"/>
</dbReference>
<gene>
    <name evidence="4" type="ORF">MNOR_LOCUS3677</name>
</gene>
<dbReference type="InterPro" id="IPR013320">
    <property type="entry name" value="ConA-like_dom_sf"/>
</dbReference>
<dbReference type="CDD" id="cd00112">
    <property type="entry name" value="LDLa"/>
    <property type="match status" value="10"/>
</dbReference>
<dbReference type="PROSITE" id="PS01209">
    <property type="entry name" value="LDLRA_1"/>
    <property type="match status" value="5"/>
</dbReference>
<sequence length="4268" mass="482415">MPSEKCQIIIYYTAHGKGSTLIVKRKDSNTGNELDSDLLTAYDTESWYWDRFIQTYDSEASFYIEMEGEIGITGSVTVDDIVLDPNCKLDPSTPTLPFTTPSTTPNPCTPDEYHCKTGETLCISLNKLCNFVPDCKNGEDEWGCGKTTFESGLGGWRDTSLGTYKWSRIAAADAQYGNSTSPTTDHTYNNGTGHFIWVPGNLLESDQSTAILESPPVGPSALGCSVEIWYHSRIERPKILVSVESEGGNQDVLAYMELYTSGKQQWKKADVFIGEWSFRFKILIKATLYESPWDPLYYDVVLDDISYPGCSPETGPSDGEIVCNFEEENDECRFYDSHEDDMDWARYVDSNQNHYLKVEGSMFPQNATLQTWWRKPTIGSCLSFTYKITNGGRLYVIMIEESKTTLIFAQHTSDINVWRKKHIGIWGEKYQIQIVGETTATYQSVQIDDIHITDDRCPPSFSCTFDDDNEECFWQPFITEKAPLFWSTESGKDHLNNTPSLDHSFGTADGHYDTVLMSPEENHKLAWLRSPNIESTSPDSDCFQFWFYLHAKDLHKIVGNLQIYIMNSTEQLNNRLWRHYYNGRNEWQYGECTVPKNKHNFTLIIQAQRGVGEEGAIAVDDLGFERGPCTPPGSCSFENGLCGWRNDGSDIDWQLKQAEDANDGVLVDHTLQNGQGHYIVFDADECDSNLEICEGIIIGPDFTPLKAEYCFEFYLYQHGISNSFTLNIDLVSTEYNTTTNEQVYEYSLSNAWEQHLVPIKNIGGNHEFHLSVRAHVLSDTVEQHALFALDDFDMYPGKCRWIGTTTSPATTAVPDLELTCDFESGYLCGWMQDNEDNGDWEFSTGSLTNVNGPHVDHSTHLSEGHFLYVASKYSLEHTVRLQSEYFKAPIQGNCISIYYYMHGSSPPVLRVYVIDKASGSGKTEPIWELWEDHGEKWFEVQFFIPNTNRTKYVVVEAESISSSEDLGHTAIDDILMTDGSCNRKGSECDFETSDLCGYSTTTFEKVMWEQGNGNDLNNAPLYDHTYGTEYGHFVYLKHNDEEHKDTVAYLTSPAENSGNTDKCLEFYYYMYGQTNWTGALDAYVNHPDVDIDEANPVWSVESSQGNHWNLAHVSLNFDHQYHMVFSAVEGDLGDNSIIAIDDTKMLNYACPATAACTFEDDMCDWNVGHGLLWIMWQGDTPTEGTGPSTDHTTLTSLGHYMYVDASSGHYGEEATLTTEQIKAGDYCFHFYYYMFGPNVGGLAVNAIYGNNNKQVFIQAGGHGRKWILGKATISMKNDFAIQVIGKIGEGEKGDIAIDDTWLDFGSCHTNPNLIPCGNQFINVSQVCDFKIDCKNMEDEMICGTCNFELGMCGWVPIKNRNHIWKVGKNMTSEDYTADIVYDHTLDNEYGKFLYMSETQNENPGSADIVTLPHHNAHVDCFMEFWYREKSDVYDGEYTRITVSVERSGEMAPVYHLVNKNTYSWNYGTAQILDQVGQFKVHIEGTTTGGPTSITIDDVKFTDGCSLPEIPPNCLHNEITCSKTGLCIPNDLMCDGTNDCGDMTDESICDGYSPMCTFEPEQSCYWTQDTDQDDIDWLIGSGQTPWGQHSYQTGPSIDHTTRLQTGSYLYISSSQIDKDIHEKYGDIIKKAWFVSPVLQTDVGGQCKLRLHYYMFGSSIVELNVYIREHEYGDLTLAFTQKGNLGQFWDRALVTGSINNKFQFIIEGKTINKENSDIAIDDISFTQACQFVNDTLPVGTTPAPTENPCIGYQFSCGDHLNCIPAYKQCDWVPDCPNALDEKDCGNCDFELNTCSWIDSSEGAFKWNRIKAIENTGYDHPVVDHTLSSTAGHYVYLEGNEGTVGTTAILKYIDLAHTTGQYCEIQFWVYLRNGGNVKLDVMSESPYGYSSHILFNLTQPPPIEMEWFTVIVPASRIASASSILIRATPVFDESNDWIESHSTIAVDDIEWFNCNGDLKGLDCDFDKPDFFKGFCNWRQDQNDQYDWKRNDQDSINTVPDHTTGHTYFIFVEFIEGQKGSIANLISTVQSEPSKYQNIFSLWYYFFGENVGTFRIILKKMNFQTIEIIFELKDSQPEGWHLFEKELDVNDDFQINLQAEWGEPGEGMLNVDDIKMVSRLNVPLCDFEIDFCEWSQSSDDHVDWLRGYGDQNKTVFPHVDHTTDSGAGYFAYLDKYNGSSGLKAYLESPSYYLVGLQCLRFWFHMLGDDVGNLYVSVNDENDENIGYGPIWHNGMNTFAEWTHGLVTLPNFPKYKIRFEGYTGNDPQVIGLDDIDFVPGICPLPYVCDFEIDLCDWKQDSDTDTFDWMLVSGMDNLGPKVDHTLDDVLGHYLLVQLEDKKKNDLANLFSSSVPSTKSCMSLWYSMQNIVGATLTVKLLGEGEPLPILELHNSTLDELWERVEVRPQELFSDFFEIEIELKIDQHVDYSDTDTVAIDDISFSSDCQEPTLPPPVTTPRPTHLPSIWDCDFESDNHLCGWQQVLNDTLDWTVHQGPTPTDETGPMTDHTFENSKGHYIYVSQMSQAYVPGGAQLISPLLDTTTDGACLGFWYHMHGFEVGSLAIRTKSFLSSSNSSEPIWRREHEQGDAWQKGDAYISNTQAKYIILEGTPSLNGMGDIAVDDITLDMGPCKTGKLCEFEKGKCNFEQSEEDDLDWQWVTANTARKKVSNMVEGDHSTQTGNGHFMAVFPDSDEGKAIMYTTDYLAKYKCIELWVYVYGENPYESAVFNIYQWIGGQTMEDPLLVIHGNQGMGWLKYRIPIESETKYSLVFEAQALYDWVIGIDDIQPLLTCEPLTECNFDEDLCLWHNINQGDDFDWSVTSRDEIHNMYAPSVDVTLGSPYGGFAYVDMFRDWSITDVKRATLESIEYSSNEDLCLTFWYHNEGSNIQELVVQQAVNFGEIVKLFSANSTFHGDWKYEKVDLKKGYTEGYKISFSAETREKHQGVIALDQVKLLPGKCDDTPVPPCVITCDGNCIEENQICDFVQDCSAGQDEIHCGYNCTFEMDNNNNCMWSNVETASDLVWELMRGKMNNSYGPPIDHTTLSKTGYYRAVIPLTTTGNITNYAILRSPLLHNSADNCRMTFWLFMFAQPNSDSNTNVGMLTVRSQIDDESVILTSISGSINEEWMLATAYIGRIGPQFTLEFEGARNLEVSGYMAIDDILFEHCFLPGPSEDCEEFHCDNKACVANLDKCDFVDNCGDYSDENDQTANCNNFVGRCNFEEESLCDWSQEGIDNWILGSPSIEDIIPYKDHTTNNPSGSFIYVDSDQNENKVSKEARLTSPIVKGDFMSGDPCLLRFYYFMIGPDINQLQVLSRDSIGGTLVNHFTINGAVGDYWERAEIFYDIYFKPVEYIIVGSTFNHTKKNSRSVIAIDDLSFSETCQLFDGELPTATPQVSTTTKSPCHNDFVCDNGQCVPHDYVCNFNDDCADNSDEKMCADCTFEDNRCGWTDLSHGAYFWSRDEDPTGKRAGEVMIVDDSIGGLGYTAVLSSVSLGATPASCTMNFFYFKNGGSDGQTNINLYINTWSGGQKKIWFQINDMGRNWNKQYVGIGEQEIGWSLTYEAILFDDEGLIMIDQVSFVNCTIHPPTVCKPNQLRCNNGECAEQNQICDLNDDCGDGSDELPELCTSYPEPCTFEDDFCNWRQNDDDSLDWMRKTGEMLSEDVGPGYDHTYGNETGYYLYLQSTKNDAGLKGRISSAGFEASNGNCHLRFWLMMRGDQQAELRVYAHEVYGMNSRIDDKLLYQTIGNDEYLWIKVDISVSYTRKFVVILEGKAGNKITGDVAVDDITFSPDCTPLNHPVTGSTTPTTTNPGGCGDNQFECVNTHACIDDKKVCDFRFDCLDYSDEAMCPFSCTFETDSCGWIELVDDNLDWVVGLANDSSSGTDMNGPFTDQTGNKKGHFLMLHKTTGDLDTAVAETISHYYQNSHPNCLFSFYYYLTGMLESMIILQLNESSSDITNLTFFMDSERRISESNWKKEVVGIGRHKNKFQLSFFKEPVKEYLGVFAVDETIFDNCEYGPSQDHCFYPEFHCPITKLCVEQKYLCDGVDDCGANEDEGMDVCKGYMFFTFEDNDLGWFTQGVNGVDDDLDWVFWSGSTPTIGTGPNFDHTKNDHNGHYLYVEATGQSNKKARLISDWMIDNEHTCEILVYYHMYGQNIGKLSILSQLEHEAPVKIWDIDGSQGNYWQQVRIEAYQIPEDKIFKFIVEASVGEDELGDIAIDDIIISPSCRLANKPNCTENEFKCAESNTCLPKLSRCNFVAECPNDDNSDENGC</sequence>
<feature type="domain" description="MAM" evidence="3">
    <location>
        <begin position="2629"/>
        <end position="2788"/>
    </location>
</feature>
<evidence type="ECO:0000256" key="2">
    <source>
        <dbReference type="PROSITE-ProRule" id="PRU00124"/>
    </source>
</evidence>
<dbReference type="SMART" id="SM00192">
    <property type="entry name" value="LDLa"/>
    <property type="match status" value="11"/>
</dbReference>
<feature type="domain" description="MAM" evidence="3">
    <location>
        <begin position="461"/>
        <end position="631"/>
    </location>
</feature>
<feature type="non-terminal residue" evidence="4">
    <location>
        <position position="4268"/>
    </location>
</feature>
<protein>
    <recommendedName>
        <fullName evidence="3">MAM domain-containing protein</fullName>
    </recommendedName>
</protein>
<dbReference type="CDD" id="cd06263">
    <property type="entry name" value="MAM"/>
    <property type="match status" value="16"/>
</dbReference>
<feature type="domain" description="MAM" evidence="3">
    <location>
        <begin position="2993"/>
        <end position="3163"/>
    </location>
</feature>
<feature type="domain" description="MAM" evidence="3">
    <location>
        <begin position="3626"/>
        <end position="3790"/>
    </location>
</feature>
<feature type="domain" description="MAM" evidence="3">
    <location>
        <begin position="4060"/>
        <end position="4225"/>
    </location>
</feature>